<dbReference type="InterPro" id="IPR038412">
    <property type="entry name" value="Pepsin-I3_sf"/>
</dbReference>
<accession>A0A3P6NCX5</accession>
<dbReference type="OrthoDB" id="10458552at2759"/>
<dbReference type="Proteomes" id="UP000267096">
    <property type="component" value="Unassembled WGS sequence"/>
</dbReference>
<reference evidence="2 3" key="1">
    <citation type="submission" date="2018-11" db="EMBL/GenBank/DDBJ databases">
        <authorList>
            <consortium name="Pathogen Informatics"/>
        </authorList>
    </citation>
    <scope>NUCLEOTIDE SEQUENCE [LARGE SCALE GENOMIC DNA]</scope>
</reference>
<feature type="non-terminal residue" evidence="2">
    <location>
        <position position="139"/>
    </location>
</feature>
<dbReference type="SUPFAM" id="SSF55149">
    <property type="entry name" value="Pepsin inhibitor-3"/>
    <property type="match status" value="1"/>
</dbReference>
<gene>
    <name evidence="2" type="ORF">ASIM_LOCUS4402</name>
</gene>
<proteinExistence type="predicted"/>
<dbReference type="AlphaFoldDB" id="A0A3P6NCX5"/>
<evidence type="ECO:0000313" key="2">
    <source>
        <dbReference type="EMBL" id="VDK23776.1"/>
    </source>
</evidence>
<sequence>MTLWQFSNCIFLYGSSTGPFVCKVVGDQVFLANLPWAKVQDSDKAAAEEYMKRYDNCMNVVHQMTPDCLKPPEFCSPSVDKMFNFAGCVVLGNKVFSDMKYLHDLTPDQQTQLNGFIEKQKEYDAAQTKFQTDNANNPE</sequence>
<protein>
    <recommendedName>
        <fullName evidence="1">Pepsin inhibitor-3-like repeated domain-containing protein</fullName>
    </recommendedName>
</protein>
<organism evidence="2 3">
    <name type="scientific">Anisakis simplex</name>
    <name type="common">Herring worm</name>
    <dbReference type="NCBI Taxonomy" id="6269"/>
    <lineage>
        <taxon>Eukaryota</taxon>
        <taxon>Metazoa</taxon>
        <taxon>Ecdysozoa</taxon>
        <taxon>Nematoda</taxon>
        <taxon>Chromadorea</taxon>
        <taxon>Rhabditida</taxon>
        <taxon>Spirurina</taxon>
        <taxon>Ascaridomorpha</taxon>
        <taxon>Ascaridoidea</taxon>
        <taxon>Anisakidae</taxon>
        <taxon>Anisakis</taxon>
        <taxon>Anisakis simplex complex</taxon>
    </lineage>
</organism>
<keyword evidence="3" id="KW-1185">Reference proteome</keyword>
<dbReference type="InterPro" id="IPR010480">
    <property type="entry name" value="Pepsin-I3"/>
</dbReference>
<feature type="domain" description="Pepsin inhibitor-3-like repeated" evidence="1">
    <location>
        <begin position="72"/>
        <end position="126"/>
    </location>
</feature>
<name>A0A3P6NCX5_ANISI</name>
<evidence type="ECO:0000313" key="3">
    <source>
        <dbReference type="Proteomes" id="UP000267096"/>
    </source>
</evidence>
<dbReference type="Pfam" id="PF06394">
    <property type="entry name" value="Pepsin-I3"/>
    <property type="match status" value="1"/>
</dbReference>
<dbReference type="Gene3D" id="3.30.1120.50">
    <property type="entry name" value="Pepsin inhibitor-3"/>
    <property type="match status" value="2"/>
</dbReference>
<dbReference type="EMBL" id="UYRR01007627">
    <property type="protein sequence ID" value="VDK23776.1"/>
    <property type="molecule type" value="Genomic_DNA"/>
</dbReference>
<evidence type="ECO:0000259" key="1">
    <source>
        <dbReference type="Pfam" id="PF06394"/>
    </source>
</evidence>